<protein>
    <submittedName>
        <fullName evidence="2">Uncharacterized protein</fullName>
    </submittedName>
</protein>
<proteinExistence type="predicted"/>
<reference evidence="2 3" key="1">
    <citation type="submission" date="2023-08" db="EMBL/GenBank/DDBJ databases">
        <authorList>
            <person name="Roldan D.M."/>
            <person name="Menes R.J."/>
        </authorList>
    </citation>
    <scope>NUCLEOTIDE SEQUENCE [LARGE SCALE GENOMIC DNA]</scope>
    <source>
        <strain evidence="2 3">CCM 2812</strain>
    </source>
</reference>
<evidence type="ECO:0000256" key="1">
    <source>
        <dbReference type="SAM" id="MobiDB-lite"/>
    </source>
</evidence>
<comment type="caution">
    <text evidence="2">The sequence shown here is derived from an EMBL/GenBank/DDBJ whole genome shotgun (WGS) entry which is preliminary data.</text>
</comment>
<dbReference type="EMBL" id="JAUZEE010000004">
    <property type="protein sequence ID" value="MDP4300771.1"/>
    <property type="molecule type" value="Genomic_DNA"/>
</dbReference>
<gene>
    <name evidence="2" type="ORF">Q8X39_08995</name>
</gene>
<feature type="compositionally biased region" description="Low complexity" evidence="1">
    <location>
        <begin position="10"/>
        <end position="23"/>
    </location>
</feature>
<dbReference type="RefSeq" id="WP_305749335.1">
    <property type="nucleotide sequence ID" value="NZ_JAUZEE010000004.1"/>
</dbReference>
<evidence type="ECO:0000313" key="2">
    <source>
        <dbReference type="EMBL" id="MDP4300771.1"/>
    </source>
</evidence>
<evidence type="ECO:0000313" key="3">
    <source>
        <dbReference type="Proteomes" id="UP001235760"/>
    </source>
</evidence>
<dbReference type="Proteomes" id="UP001235760">
    <property type="component" value="Unassembled WGS sequence"/>
</dbReference>
<name>A0ABT9G2Q8_LEPDI</name>
<sequence length="201" mass="21585">MTRHTPSRSTTVEPTAAPTAAPMAGTFRARTAQVALAMGLALTGWSGLASAQTVMSFNDLGASVPGSPMPSPYQGLAFANTNWHSMTLASAPTQVFLALSGNASFLRKADGSGFYFDGADFWSRRGLDATGNFYFVLQHKGKVVYDGRSDKRGKMRFTSTATLLRPSYTGPVDYVAIAFDKPGRGGDWDQLAMDNVRMRPL</sequence>
<feature type="region of interest" description="Disordered" evidence="1">
    <location>
        <begin position="1"/>
        <end position="23"/>
    </location>
</feature>
<keyword evidence="3" id="KW-1185">Reference proteome</keyword>
<accession>A0ABT9G2Q8</accession>
<organism evidence="2 3">
    <name type="scientific">Leptothrix discophora</name>
    <dbReference type="NCBI Taxonomy" id="89"/>
    <lineage>
        <taxon>Bacteria</taxon>
        <taxon>Pseudomonadati</taxon>
        <taxon>Pseudomonadota</taxon>
        <taxon>Betaproteobacteria</taxon>
        <taxon>Burkholderiales</taxon>
        <taxon>Sphaerotilaceae</taxon>
        <taxon>Leptothrix</taxon>
    </lineage>
</organism>